<keyword evidence="2" id="KW-1185">Reference proteome</keyword>
<comment type="caution">
    <text evidence="1">The sequence shown here is derived from an EMBL/GenBank/DDBJ whole genome shotgun (WGS) entry which is preliminary data.</text>
</comment>
<dbReference type="OrthoDB" id="2230304at2759"/>
<protein>
    <submittedName>
        <fullName evidence="1">Uncharacterized protein</fullName>
    </submittedName>
</protein>
<proteinExistence type="predicted"/>
<organism evidence="1 2">
    <name type="scientific">Rhizopus stolonifer</name>
    <name type="common">Rhizopus nigricans</name>
    <dbReference type="NCBI Taxonomy" id="4846"/>
    <lineage>
        <taxon>Eukaryota</taxon>
        <taxon>Fungi</taxon>
        <taxon>Fungi incertae sedis</taxon>
        <taxon>Mucoromycota</taxon>
        <taxon>Mucoromycotina</taxon>
        <taxon>Mucoromycetes</taxon>
        <taxon>Mucorales</taxon>
        <taxon>Mucorineae</taxon>
        <taxon>Rhizopodaceae</taxon>
        <taxon>Rhizopus</taxon>
    </lineage>
</organism>
<dbReference type="Proteomes" id="UP000253551">
    <property type="component" value="Unassembled WGS sequence"/>
</dbReference>
<reference evidence="1 2" key="1">
    <citation type="journal article" date="2018" name="G3 (Bethesda)">
        <title>Phylogenetic and Phylogenomic Definition of Rhizopus Species.</title>
        <authorList>
            <person name="Gryganskyi A.P."/>
            <person name="Golan J."/>
            <person name="Dolatabadi S."/>
            <person name="Mondo S."/>
            <person name="Robb S."/>
            <person name="Idnurm A."/>
            <person name="Muszewska A."/>
            <person name="Steczkiewicz K."/>
            <person name="Masonjones S."/>
            <person name="Liao H.L."/>
            <person name="Gajdeczka M.T."/>
            <person name="Anike F."/>
            <person name="Vuek A."/>
            <person name="Anishchenko I.M."/>
            <person name="Voigt K."/>
            <person name="de Hoog G.S."/>
            <person name="Smith M.E."/>
            <person name="Heitman J."/>
            <person name="Vilgalys R."/>
            <person name="Stajich J.E."/>
        </authorList>
    </citation>
    <scope>NUCLEOTIDE SEQUENCE [LARGE SCALE GENOMIC DNA]</scope>
    <source>
        <strain evidence="1 2">LSU 92-RS-03</strain>
    </source>
</reference>
<evidence type="ECO:0000313" key="2">
    <source>
        <dbReference type="Proteomes" id="UP000253551"/>
    </source>
</evidence>
<dbReference type="EMBL" id="PJQM01002046">
    <property type="protein sequence ID" value="RCH98605.1"/>
    <property type="molecule type" value="Genomic_DNA"/>
</dbReference>
<name>A0A367K8U4_RHIST</name>
<dbReference type="STRING" id="4846.A0A367K8U4"/>
<accession>A0A367K8U4</accession>
<gene>
    <name evidence="1" type="ORF">CU098_001409</name>
</gene>
<evidence type="ECO:0000313" key="1">
    <source>
        <dbReference type="EMBL" id="RCH98605.1"/>
    </source>
</evidence>
<dbReference type="AlphaFoldDB" id="A0A367K8U4"/>
<sequence>MSYFETKLCNDWSYPEACKFYVHLYKDDKVAFQQMKKDLFTITENPNYNSFTRKKANLFATKIPISSIETDSYSNSNLLSSNSTPSNQTFYMGNQNTVNNVINNNGKRAADQDDPFSQPGEENSRFFNKLLKTYCEEDDPSSNETEEEVEDDALNIEDDLIFQEEIVYENGENDELSAIADFVKLWKVTAEHQPLIHKQVLLYYNIIDLSLDGIPPLTSKCLEFIKSLKTTTYKIPTQVHPLNLDFSSCHTFSRFKSFYDNEKSKLPYSVKKMIKTYLNQKYEENVNLFADIGQKENDYKLHFVAPLYKALFRQNQLIKKEWGESLVGKTKVDGLLSILDEEGVITTLSVIEVSGPWSVTNKTHFLKDKKKIAKNLKLIMNQIYYMNTTGGSRIKKVKLYGLQLYKKNFHVYSLQLICPKLYVFKEEMKFDYPTSPSFFRSQLPIFMTNMLTLKSLIESSLENVLLFLNDDETDCSEEYDRFIDSTENSPQDKKK</sequence>